<dbReference type="FunFam" id="1.20.930.10:FF:000003">
    <property type="entry name" value="Putative Transcription factor IWS1"/>
    <property type="match status" value="1"/>
</dbReference>
<evidence type="ECO:0000256" key="3">
    <source>
        <dbReference type="ARBA" id="ARBA00023242"/>
    </source>
</evidence>
<dbReference type="PROSITE" id="PS51319">
    <property type="entry name" value="TFIIS_N"/>
    <property type="match status" value="1"/>
</dbReference>
<dbReference type="VEuPathDB" id="FungiDB:CJI97_003751"/>
<dbReference type="Gene3D" id="1.20.930.10">
    <property type="entry name" value="Conserved domain common to transcription factors TFIIS, elongin A, CRSP70"/>
    <property type="match status" value="1"/>
</dbReference>
<evidence type="ECO:0000256" key="1">
    <source>
        <dbReference type="ARBA" id="ARBA00023015"/>
    </source>
</evidence>
<dbReference type="VEuPathDB" id="FungiDB:B9J08_003676"/>
<comment type="function">
    <text evidence="4">Transcription factor involved in RNA polymerase II transcription regulation. May function in both SPT15/TBP post-recruitment and recruitment steps of transcription.</text>
</comment>
<dbReference type="InterPro" id="IPR035441">
    <property type="entry name" value="TFIIS/LEDGF_dom_sf"/>
</dbReference>
<feature type="compositionally biased region" description="Acidic residues" evidence="9">
    <location>
        <begin position="56"/>
        <end position="65"/>
    </location>
</feature>
<reference evidence="12" key="1">
    <citation type="journal article" date="2015" name="BMC Genomics">
        <title>Draft genome of a commonly misdiagnosed multidrug resistant pathogen Candida auris.</title>
        <authorList>
            <person name="Chatterjee S."/>
            <person name="Alampalli S.V."/>
            <person name="Nageshan R.K."/>
            <person name="Chettiar S.T."/>
            <person name="Joshi S."/>
            <person name="Tatu U.S."/>
        </authorList>
    </citation>
    <scope>NUCLEOTIDE SEQUENCE [LARGE SCALE GENOMIC DNA]</scope>
    <source>
        <strain evidence="12">6684</strain>
    </source>
</reference>
<name>A0A0L0NWF9_CANAR</name>
<comment type="similarity">
    <text evidence="5">Belongs to the IWS1 family.</text>
</comment>
<dbReference type="PANTHER" id="PTHR46010">
    <property type="entry name" value="PROTEIN IWS1 HOMOLOG"/>
    <property type="match status" value="1"/>
</dbReference>
<feature type="compositionally biased region" description="Acidic residues" evidence="9">
    <location>
        <begin position="88"/>
        <end position="104"/>
    </location>
</feature>
<evidence type="ECO:0000256" key="6">
    <source>
        <dbReference type="ARBA" id="ARBA00073448"/>
    </source>
</evidence>
<evidence type="ECO:0000313" key="12">
    <source>
        <dbReference type="Proteomes" id="UP000037122"/>
    </source>
</evidence>
<dbReference type="AlphaFoldDB" id="A0A0L0NWF9"/>
<evidence type="ECO:0000256" key="9">
    <source>
        <dbReference type="SAM" id="MobiDB-lite"/>
    </source>
</evidence>
<dbReference type="VEuPathDB" id="FungiDB:CJI96_0002210"/>
<keyword evidence="2" id="KW-0804">Transcription</keyword>
<dbReference type="GO" id="GO:0005634">
    <property type="term" value="C:nucleus"/>
    <property type="evidence" value="ECO:0007669"/>
    <property type="project" value="UniProtKB-SubCell"/>
</dbReference>
<dbReference type="InterPro" id="IPR017923">
    <property type="entry name" value="TFIIS_N"/>
</dbReference>
<evidence type="ECO:0000256" key="7">
    <source>
        <dbReference type="ARBA" id="ARBA00073847"/>
    </source>
</evidence>
<feature type="compositionally biased region" description="Basic and acidic residues" evidence="9">
    <location>
        <begin position="105"/>
        <end position="121"/>
    </location>
</feature>
<dbReference type="VEuPathDB" id="FungiDB:CJJ07_004682"/>
<sequence length="487" mass="55919">MYWDICNEPKSGGRGQECWSFCYSSMREQYTNYGWPAHAPTIGHHQISLTTTSDINQEDMSTESDEAIRGPSAEETAEQLQEENFLQQEDDKELPDTIGEDNIEDDKMPVEDVEGDIRPEPQYDPELPGEEEQNEAAANEQDYDDEDIYSMKTQKNALGEQTKKKKIRKTARDDLATPAPAEAQFPATYTEDKEYGDNGIDYSNEDPQTRRRRLLEEKMDMAVKSKTVRRKKADEDDLERMQDDKIDFLKGKMIEAANLDVEKNSNGQIATEKLKLLKEVMETMSKADLAISILDNNLLEAVRLWLEPLPDASMPAYQIQKELIHALTTLPIKTDHLVASGIGKVLVFYQRSKRTEPSLKKIVDRLIGDWTRPILNKSDSYKDRTIKFHDYNKSRFSNQLLSKRRNKQIEPKTLYEQQAERRNRAAIPSARTTAYKIAPRVDPSLLMRQSKGGHDERFTRISRKMTNSRKKVVKKSGPSIEGKNLSM</sequence>
<comment type="caution">
    <text evidence="11">The sequence shown here is derived from an EMBL/GenBank/DDBJ whole genome shotgun (WGS) entry which is preliminary data.</text>
</comment>
<feature type="domain" description="TFIIS N-terminal" evidence="10">
    <location>
        <begin position="300"/>
        <end position="377"/>
    </location>
</feature>
<evidence type="ECO:0000256" key="8">
    <source>
        <dbReference type="PROSITE-ProRule" id="PRU00649"/>
    </source>
</evidence>
<evidence type="ECO:0000256" key="2">
    <source>
        <dbReference type="ARBA" id="ARBA00023163"/>
    </source>
</evidence>
<comment type="subcellular location">
    <subcellularLocation>
        <location evidence="8">Nucleus</location>
    </subcellularLocation>
</comment>
<dbReference type="PANTHER" id="PTHR46010:SF1">
    <property type="entry name" value="PROTEIN IWS1 HOMOLOG"/>
    <property type="match status" value="1"/>
</dbReference>
<keyword evidence="3 8" id="KW-0539">Nucleus</keyword>
<evidence type="ECO:0000256" key="4">
    <source>
        <dbReference type="ARBA" id="ARBA00037349"/>
    </source>
</evidence>
<protein>
    <recommendedName>
        <fullName evidence="7">Transcription factor IWS1</fullName>
    </recommendedName>
    <alternativeName>
        <fullName evidence="6">Transcription factor iws1</fullName>
    </alternativeName>
</protein>
<dbReference type="Pfam" id="PF08711">
    <property type="entry name" value="Med26"/>
    <property type="match status" value="1"/>
</dbReference>
<feature type="region of interest" description="Disordered" evidence="9">
    <location>
        <begin position="466"/>
        <end position="487"/>
    </location>
</feature>
<proteinExistence type="inferred from homology"/>
<organism evidence="11 12">
    <name type="scientific">Candidozyma auris</name>
    <name type="common">Yeast</name>
    <name type="synonym">Candida auris</name>
    <dbReference type="NCBI Taxonomy" id="498019"/>
    <lineage>
        <taxon>Eukaryota</taxon>
        <taxon>Fungi</taxon>
        <taxon>Dikarya</taxon>
        <taxon>Ascomycota</taxon>
        <taxon>Saccharomycotina</taxon>
        <taxon>Pichiomycetes</taxon>
        <taxon>Metschnikowiaceae</taxon>
        <taxon>Candidozyma</taxon>
    </lineage>
</organism>
<feature type="region of interest" description="Disordered" evidence="9">
    <location>
        <begin position="55"/>
        <end position="187"/>
    </location>
</feature>
<dbReference type="VEuPathDB" id="FungiDB:CJJ09_000428"/>
<keyword evidence="1" id="KW-0805">Transcription regulation</keyword>
<accession>A0A0L0NWF9</accession>
<dbReference type="EMBL" id="LGST01000033">
    <property type="protein sequence ID" value="KND98369.1"/>
    <property type="molecule type" value="Genomic_DNA"/>
</dbReference>
<dbReference type="GO" id="GO:0016973">
    <property type="term" value="P:poly(A)+ mRNA export from nucleus"/>
    <property type="evidence" value="ECO:0007669"/>
    <property type="project" value="TreeGrafter"/>
</dbReference>
<dbReference type="VEuPathDB" id="FungiDB:QG37_04902"/>
<evidence type="ECO:0000256" key="5">
    <source>
        <dbReference type="ARBA" id="ARBA00037992"/>
    </source>
</evidence>
<evidence type="ECO:0000313" key="11">
    <source>
        <dbReference type="EMBL" id="KND98369.1"/>
    </source>
</evidence>
<evidence type="ECO:0000259" key="10">
    <source>
        <dbReference type="PROSITE" id="PS51319"/>
    </source>
</evidence>
<dbReference type="InterPro" id="IPR051037">
    <property type="entry name" value="RNAPII_TF_IWS1"/>
</dbReference>
<gene>
    <name evidence="11" type="ORF">QG37_04902</name>
</gene>
<dbReference type="Proteomes" id="UP000037122">
    <property type="component" value="Unassembled WGS sequence"/>
</dbReference>